<gene>
    <name evidence="5" type="primary">WDR92</name>
    <name evidence="5" type="ORF">SNEC2469_LOCUS28383</name>
</gene>
<dbReference type="EMBL" id="CAJNJA010061586">
    <property type="protein sequence ID" value="CAE7873931.1"/>
    <property type="molecule type" value="Genomic_DNA"/>
</dbReference>
<keyword evidence="2" id="KW-0677">Repeat</keyword>
<dbReference type="SUPFAM" id="SSF50978">
    <property type="entry name" value="WD40 repeat-like"/>
    <property type="match status" value="1"/>
</dbReference>
<dbReference type="AlphaFoldDB" id="A0A813ARV3"/>
<name>A0A813ARV3_9DINO</name>
<dbReference type="PANTHER" id="PTHR10971">
    <property type="entry name" value="MRNA EXPORT FACTOR AND BUB3"/>
    <property type="match status" value="1"/>
</dbReference>
<dbReference type="SUPFAM" id="SSF52047">
    <property type="entry name" value="RNI-like"/>
    <property type="match status" value="1"/>
</dbReference>
<evidence type="ECO:0000313" key="6">
    <source>
        <dbReference type="Proteomes" id="UP000601435"/>
    </source>
</evidence>
<dbReference type="Gene3D" id="2.130.10.10">
    <property type="entry name" value="YVTN repeat-like/Quinoprotein amine dehydrogenase"/>
    <property type="match status" value="1"/>
</dbReference>
<sequence length="1155" mass="128049">MATMDLDCFGKRPKADDEDKLSIFSGAGRSLVSADALRILDPSVDQFVISHVLTGGQWERYDTSAQEPCWTLANDGVVVVAKERFDEASDLNSWLRSSFQVAFFSALDARDAYAALLERLDAALDEEDRLDRLHHVLATGNRQGIARTFHGVDLSVHPTNRPLLLHCAAEGYSQCLHALIQAGFAPDVHGSNKCNALHLAAWGGHTDCVELLCQKCPQLSEETNKWREFPELAAYGRACELDIAGEVSSKRFYQAGERCLQTRKGNAELDKTWFQDDSKERLQHCFQASIKNVRISPGTRPADVAAAASQMTSDWRVTDLSVTFVDLRGVEVLDVLLSAAAQGHFLQHLQLEGCGLGRPEAACLRTFLERRTTSLAKLDLSSNPLGDGVVELFCPALFRVKDVVLDNTKLSETTVGCFGEQLACAMDVEVVSLDSIHFARNDLSHVGDLDANAGFGSFLQVLCQKSCPLRKLYLDHTRLSRQQLEGLVNALPNFGLVTLSCHGLCLPAEWAAKGGKLNQALHHDRCVLKRIEVDRGQGSEEFDKLWKAIKLRNAAREQPRGQKGKGKSKGKDKKGKGCNDISGPASSSTGREEVQHSFSFREPFAVCLRAVYWDARRSSWKGDFLTESAGAVAGVLLPRTGDSHPEADVNSVFNMTLKLQRAPETVDKSLKANDLAVDSMQQETSRSRHFLEFVRLVFVRESTSQILTLSASFSPAALQLKQVFMLDSFRGLPDLPKEMIPQLGHLLSKLTDAELLSLLDSGVADSLLHPWSGKTGRFVDDVARSQHRARVSSPAWQALSKLAEAEKASRQKPNEVVELRRMLTFRLACQLQSGASTSSRMSYDEPEKAFLQELHRTTLRGSGVHITRHRDGGGKKETTDVVDCTGKMLQRLLFCSIPERLINDESPNGPVKWLPDSRWGGSRTILASDRLVTGSRDGTVRVWDPRTQDPVLSLEPVEGETPADCWTVAFGNSYNDAERCIAAGYDNGDVKIFDLRTNTLRWDTNVRNGVCHLQFDRKDIKMNKLGVSTLESTLVVYDLRTYHPEEGYAGRKEKVTKSTLWGAHFLPQNREVFASCGGNGTITLFKYSYPEERSIQDKEGIDRGVAGTVEMLNQKELSTQPVISFDWHMNKTGLCVFACLDQTCRVAICTKLHLY</sequence>
<feature type="compositionally biased region" description="Basic residues" evidence="4">
    <location>
        <begin position="562"/>
        <end position="576"/>
    </location>
</feature>
<evidence type="ECO:0000256" key="2">
    <source>
        <dbReference type="ARBA" id="ARBA00022737"/>
    </source>
</evidence>
<dbReference type="OrthoDB" id="10248252at2759"/>
<dbReference type="Gene3D" id="3.80.10.10">
    <property type="entry name" value="Ribonuclease Inhibitor"/>
    <property type="match status" value="1"/>
</dbReference>
<dbReference type="InterPro" id="IPR036770">
    <property type="entry name" value="Ankyrin_rpt-contain_sf"/>
</dbReference>
<dbReference type="InterPro" id="IPR036322">
    <property type="entry name" value="WD40_repeat_dom_sf"/>
</dbReference>
<dbReference type="InterPro" id="IPR015943">
    <property type="entry name" value="WD40/YVTN_repeat-like_dom_sf"/>
</dbReference>
<dbReference type="InterPro" id="IPR032675">
    <property type="entry name" value="LRR_dom_sf"/>
</dbReference>
<keyword evidence="1 3" id="KW-0853">WD repeat</keyword>
<dbReference type="SMART" id="SM00320">
    <property type="entry name" value="WD40"/>
    <property type="match status" value="3"/>
</dbReference>
<dbReference type="Proteomes" id="UP000601435">
    <property type="component" value="Unassembled WGS sequence"/>
</dbReference>
<dbReference type="PROSITE" id="PS50082">
    <property type="entry name" value="WD_REPEATS_2"/>
    <property type="match status" value="1"/>
</dbReference>
<dbReference type="SUPFAM" id="SSF48403">
    <property type="entry name" value="Ankyrin repeat"/>
    <property type="match status" value="1"/>
</dbReference>
<evidence type="ECO:0000313" key="5">
    <source>
        <dbReference type="EMBL" id="CAE7873931.1"/>
    </source>
</evidence>
<evidence type="ECO:0000256" key="1">
    <source>
        <dbReference type="ARBA" id="ARBA00022574"/>
    </source>
</evidence>
<dbReference type="InterPro" id="IPR002110">
    <property type="entry name" value="Ankyrin_rpt"/>
</dbReference>
<accession>A0A813ARV3</accession>
<feature type="repeat" description="WD" evidence="3">
    <location>
        <begin position="931"/>
        <end position="953"/>
    </location>
</feature>
<dbReference type="SMART" id="SM00248">
    <property type="entry name" value="ANK"/>
    <property type="match status" value="2"/>
</dbReference>
<protein>
    <submittedName>
        <fullName evidence="5">WDR92 protein</fullName>
    </submittedName>
</protein>
<dbReference type="InterPro" id="IPR001680">
    <property type="entry name" value="WD40_rpt"/>
</dbReference>
<dbReference type="Pfam" id="PF12796">
    <property type="entry name" value="Ank_2"/>
    <property type="match status" value="1"/>
</dbReference>
<evidence type="ECO:0000256" key="3">
    <source>
        <dbReference type="PROSITE-ProRule" id="PRU00221"/>
    </source>
</evidence>
<reference evidence="5" key="1">
    <citation type="submission" date="2021-02" db="EMBL/GenBank/DDBJ databases">
        <authorList>
            <person name="Dougan E. K."/>
            <person name="Rhodes N."/>
            <person name="Thang M."/>
            <person name="Chan C."/>
        </authorList>
    </citation>
    <scope>NUCLEOTIDE SEQUENCE</scope>
</reference>
<comment type="caution">
    <text evidence="5">The sequence shown here is derived from an EMBL/GenBank/DDBJ whole genome shotgun (WGS) entry which is preliminary data.</text>
</comment>
<evidence type="ECO:0000256" key="4">
    <source>
        <dbReference type="SAM" id="MobiDB-lite"/>
    </source>
</evidence>
<dbReference type="Gene3D" id="1.25.40.20">
    <property type="entry name" value="Ankyrin repeat-containing domain"/>
    <property type="match status" value="1"/>
</dbReference>
<organism evidence="5 6">
    <name type="scientific">Symbiodinium necroappetens</name>
    <dbReference type="NCBI Taxonomy" id="1628268"/>
    <lineage>
        <taxon>Eukaryota</taxon>
        <taxon>Sar</taxon>
        <taxon>Alveolata</taxon>
        <taxon>Dinophyceae</taxon>
        <taxon>Suessiales</taxon>
        <taxon>Symbiodiniaceae</taxon>
        <taxon>Symbiodinium</taxon>
    </lineage>
</organism>
<feature type="region of interest" description="Disordered" evidence="4">
    <location>
        <begin position="555"/>
        <end position="591"/>
    </location>
</feature>
<keyword evidence="6" id="KW-1185">Reference proteome</keyword>
<dbReference type="Pfam" id="PF00400">
    <property type="entry name" value="WD40"/>
    <property type="match status" value="1"/>
</dbReference>
<proteinExistence type="predicted"/>